<dbReference type="Gene3D" id="3.30.565.10">
    <property type="entry name" value="Histidine kinase-like ATPase, C-terminal domain"/>
    <property type="match status" value="1"/>
</dbReference>
<dbReference type="InterPro" id="IPR050351">
    <property type="entry name" value="BphY/WalK/GraS-like"/>
</dbReference>
<dbReference type="GO" id="GO:0005524">
    <property type="term" value="F:ATP binding"/>
    <property type="evidence" value="ECO:0007669"/>
    <property type="project" value="UniProtKB-KW"/>
</dbReference>
<dbReference type="Proteomes" id="UP000676649">
    <property type="component" value="Chromosome"/>
</dbReference>
<keyword evidence="9" id="KW-0547">Nucleotide-binding</keyword>
<evidence type="ECO:0000313" key="17">
    <source>
        <dbReference type="EMBL" id="QWF71290.1"/>
    </source>
</evidence>
<sequence>MQRWYRELNLLLLLTLPALVLGMFTGYIALCLLVVVTLLLIRQTIYIDHLEKWLSRGAFGDKHPQHGIWRDIYYHIWKIRKIDKKRKKKLTRMIDRFRTSTDALPDAAVVLGSYGEIDWTNKSARDILGLKKSDKGQRIANLVRNPLFIQYLKSNDYQQKISIPSPVNENIILQISIVPYGTGLRLLLAQDITQLKNIERMRTDFVANVSHELRTPLTVLKGYLETLLELENVPSVYLRSFQNMSTQTERMQLLIDDLLLLARLETKSKKSECINISELLKQLCKESDLLEKDECRVNLKLDSPTNLLGDPEELRSAFSNLLANALKYSPADKPVYVKWFKNSENGVCLEIEDFGEGISSNDIPRITERFYRVEVKRNRKINGTGLGLAIVKHVLVRHDARLEIDSQLGKGSRFRCQFPQKRIC</sequence>
<evidence type="ECO:0000256" key="13">
    <source>
        <dbReference type="ARBA" id="ARBA00023012"/>
    </source>
</evidence>
<dbReference type="InterPro" id="IPR014310">
    <property type="entry name" value="Sig_transdc_His_kinase_PhoR"/>
</dbReference>
<dbReference type="CDD" id="cd00082">
    <property type="entry name" value="HisKA"/>
    <property type="match status" value="1"/>
</dbReference>
<dbReference type="Gene3D" id="1.10.287.130">
    <property type="match status" value="1"/>
</dbReference>
<keyword evidence="11" id="KW-0067">ATP-binding</keyword>
<dbReference type="RefSeq" id="WP_215583072.1">
    <property type="nucleotide sequence ID" value="NZ_CP073754.1"/>
</dbReference>
<keyword evidence="5" id="KW-1003">Cell membrane</keyword>
<dbReference type="InterPro" id="IPR003594">
    <property type="entry name" value="HATPase_dom"/>
</dbReference>
<keyword evidence="6" id="KW-0597">Phosphoprotein</keyword>
<dbReference type="SMART" id="SM00388">
    <property type="entry name" value="HisKA"/>
    <property type="match status" value="1"/>
</dbReference>
<keyword evidence="8 15" id="KW-0812">Transmembrane</keyword>
<evidence type="ECO:0000256" key="9">
    <source>
        <dbReference type="ARBA" id="ARBA00022741"/>
    </source>
</evidence>
<dbReference type="EMBL" id="CP073754">
    <property type="protein sequence ID" value="QWF71290.1"/>
    <property type="molecule type" value="Genomic_DNA"/>
</dbReference>
<dbReference type="Pfam" id="PF11808">
    <property type="entry name" value="PhoR"/>
    <property type="match status" value="1"/>
</dbReference>
<dbReference type="GO" id="GO:0000155">
    <property type="term" value="F:phosphorelay sensor kinase activity"/>
    <property type="evidence" value="ECO:0007669"/>
    <property type="project" value="InterPro"/>
</dbReference>
<evidence type="ECO:0000313" key="18">
    <source>
        <dbReference type="Proteomes" id="UP000676649"/>
    </source>
</evidence>
<dbReference type="PANTHER" id="PTHR45453:SF1">
    <property type="entry name" value="PHOSPHATE REGULON SENSOR PROTEIN PHOR"/>
    <property type="match status" value="1"/>
</dbReference>
<dbReference type="SMART" id="SM00387">
    <property type="entry name" value="HATPase_c"/>
    <property type="match status" value="1"/>
</dbReference>
<dbReference type="NCBIfam" id="TIGR02966">
    <property type="entry name" value="phoR_proteo"/>
    <property type="match status" value="1"/>
</dbReference>
<dbReference type="PANTHER" id="PTHR45453">
    <property type="entry name" value="PHOSPHATE REGULON SENSOR PROTEIN PHOR"/>
    <property type="match status" value="1"/>
</dbReference>
<keyword evidence="4" id="KW-0813">Transport</keyword>
<dbReference type="AlphaFoldDB" id="A0A975MP03"/>
<comment type="subcellular location">
    <subcellularLocation>
        <location evidence="2">Cell membrane</location>
    </subcellularLocation>
</comment>
<evidence type="ECO:0000256" key="12">
    <source>
        <dbReference type="ARBA" id="ARBA00022989"/>
    </source>
</evidence>
<dbReference type="InterPro" id="IPR036890">
    <property type="entry name" value="HATPase_C_sf"/>
</dbReference>
<evidence type="ECO:0000256" key="8">
    <source>
        <dbReference type="ARBA" id="ARBA00022692"/>
    </source>
</evidence>
<evidence type="ECO:0000256" key="5">
    <source>
        <dbReference type="ARBA" id="ARBA00022475"/>
    </source>
</evidence>
<organism evidence="17 18">
    <name type="scientific">Methylomonas paludis</name>
    <dbReference type="NCBI Taxonomy" id="1173101"/>
    <lineage>
        <taxon>Bacteria</taxon>
        <taxon>Pseudomonadati</taxon>
        <taxon>Pseudomonadota</taxon>
        <taxon>Gammaproteobacteria</taxon>
        <taxon>Methylococcales</taxon>
        <taxon>Methylococcaceae</taxon>
        <taxon>Methylomonas</taxon>
    </lineage>
</organism>
<evidence type="ECO:0000256" key="4">
    <source>
        <dbReference type="ARBA" id="ARBA00022448"/>
    </source>
</evidence>
<dbReference type="Pfam" id="PF02518">
    <property type="entry name" value="HATPase_c"/>
    <property type="match status" value="1"/>
</dbReference>
<accession>A0A975MP03</accession>
<dbReference type="PRINTS" id="PR00344">
    <property type="entry name" value="BCTRLSENSOR"/>
</dbReference>
<evidence type="ECO:0000256" key="10">
    <source>
        <dbReference type="ARBA" id="ARBA00022777"/>
    </source>
</evidence>
<evidence type="ECO:0000256" key="2">
    <source>
        <dbReference type="ARBA" id="ARBA00004236"/>
    </source>
</evidence>
<dbReference type="GO" id="GO:0004721">
    <property type="term" value="F:phosphoprotein phosphatase activity"/>
    <property type="evidence" value="ECO:0007669"/>
    <property type="project" value="InterPro"/>
</dbReference>
<evidence type="ECO:0000256" key="11">
    <source>
        <dbReference type="ARBA" id="ARBA00022840"/>
    </source>
</evidence>
<reference evidence="17" key="1">
    <citation type="submission" date="2021-04" db="EMBL/GenBank/DDBJ databases">
        <title>Draft genome sequence data of methanotrophic Methylovulum sp. strain S1L and Methylomonas sp. strain S2AM isolated from boreal lake water columns.</title>
        <authorList>
            <person name="Rissanen A.J."/>
            <person name="Mangayil R."/>
            <person name="Svenning M.M."/>
            <person name="Khanongnuch R."/>
        </authorList>
    </citation>
    <scope>NUCLEOTIDE SEQUENCE</scope>
    <source>
        <strain evidence="17">S2AM</strain>
    </source>
</reference>
<dbReference type="InterPro" id="IPR005467">
    <property type="entry name" value="His_kinase_dom"/>
</dbReference>
<evidence type="ECO:0000256" key="3">
    <source>
        <dbReference type="ARBA" id="ARBA00012438"/>
    </source>
</evidence>
<dbReference type="EC" id="2.7.13.3" evidence="3"/>
<dbReference type="InterPro" id="IPR003661">
    <property type="entry name" value="HisK_dim/P_dom"/>
</dbReference>
<gene>
    <name evidence="17" type="primary">phoR</name>
    <name evidence="17" type="ORF">KEF85_02005</name>
</gene>
<dbReference type="Gene3D" id="3.30.450.20">
    <property type="entry name" value="PAS domain"/>
    <property type="match status" value="1"/>
</dbReference>
<keyword evidence="13" id="KW-0902">Two-component regulatory system</keyword>
<dbReference type="InterPro" id="IPR021766">
    <property type="entry name" value="PhoR_N"/>
</dbReference>
<dbReference type="SUPFAM" id="SSF47384">
    <property type="entry name" value="Homodimeric domain of signal transducing histidine kinase"/>
    <property type="match status" value="1"/>
</dbReference>
<feature type="transmembrane region" description="Helical" evidence="15">
    <location>
        <begin position="12"/>
        <end position="41"/>
    </location>
</feature>
<evidence type="ECO:0000256" key="15">
    <source>
        <dbReference type="SAM" id="Phobius"/>
    </source>
</evidence>
<dbReference type="GO" id="GO:0016036">
    <property type="term" value="P:cellular response to phosphate starvation"/>
    <property type="evidence" value="ECO:0007669"/>
    <property type="project" value="TreeGrafter"/>
</dbReference>
<evidence type="ECO:0000256" key="7">
    <source>
        <dbReference type="ARBA" id="ARBA00022679"/>
    </source>
</evidence>
<dbReference type="FunFam" id="3.30.565.10:FF:000006">
    <property type="entry name" value="Sensor histidine kinase WalK"/>
    <property type="match status" value="1"/>
</dbReference>
<dbReference type="InterPro" id="IPR004358">
    <property type="entry name" value="Sig_transdc_His_kin-like_C"/>
</dbReference>
<comment type="catalytic activity">
    <reaction evidence="1">
        <text>ATP + protein L-histidine = ADP + protein N-phospho-L-histidine.</text>
        <dbReference type="EC" id="2.7.13.3"/>
    </reaction>
</comment>
<evidence type="ECO:0000256" key="6">
    <source>
        <dbReference type="ARBA" id="ARBA00022553"/>
    </source>
</evidence>
<protein>
    <recommendedName>
        <fullName evidence="3">histidine kinase</fullName>
        <ecNumber evidence="3">2.7.13.3</ecNumber>
    </recommendedName>
</protein>
<keyword evidence="12 15" id="KW-1133">Transmembrane helix</keyword>
<dbReference type="FunFam" id="1.10.287.130:FF:000001">
    <property type="entry name" value="Two-component sensor histidine kinase"/>
    <property type="match status" value="1"/>
</dbReference>
<keyword evidence="14 15" id="KW-0472">Membrane</keyword>
<evidence type="ECO:0000256" key="1">
    <source>
        <dbReference type="ARBA" id="ARBA00000085"/>
    </source>
</evidence>
<evidence type="ECO:0000259" key="16">
    <source>
        <dbReference type="PROSITE" id="PS50109"/>
    </source>
</evidence>
<proteinExistence type="predicted"/>
<evidence type="ECO:0000256" key="14">
    <source>
        <dbReference type="ARBA" id="ARBA00023136"/>
    </source>
</evidence>
<keyword evidence="7" id="KW-0808">Transferase</keyword>
<dbReference type="SUPFAM" id="SSF55874">
    <property type="entry name" value="ATPase domain of HSP90 chaperone/DNA topoisomerase II/histidine kinase"/>
    <property type="match status" value="1"/>
</dbReference>
<dbReference type="GO" id="GO:0005886">
    <property type="term" value="C:plasma membrane"/>
    <property type="evidence" value="ECO:0007669"/>
    <property type="project" value="UniProtKB-SubCell"/>
</dbReference>
<feature type="domain" description="Histidine kinase" evidence="16">
    <location>
        <begin position="208"/>
        <end position="422"/>
    </location>
</feature>
<dbReference type="PROSITE" id="PS50109">
    <property type="entry name" value="HIS_KIN"/>
    <property type="match status" value="1"/>
</dbReference>
<dbReference type="KEGG" id="mpad:KEF85_02005"/>
<dbReference type="InterPro" id="IPR036097">
    <property type="entry name" value="HisK_dim/P_sf"/>
</dbReference>
<dbReference type="Pfam" id="PF00512">
    <property type="entry name" value="HisKA"/>
    <property type="match status" value="1"/>
</dbReference>
<name>A0A975MP03_9GAMM</name>
<keyword evidence="18" id="KW-1185">Reference proteome</keyword>
<keyword evidence="10 17" id="KW-0418">Kinase</keyword>